<evidence type="ECO:0000313" key="3">
    <source>
        <dbReference type="Proteomes" id="UP000678016"/>
    </source>
</evidence>
<dbReference type="InterPro" id="IPR007278">
    <property type="entry name" value="DUF397"/>
</dbReference>
<evidence type="ECO:0000313" key="2">
    <source>
        <dbReference type="EMBL" id="QUX30630.1"/>
    </source>
</evidence>
<organism evidence="2 3">
    <name type="scientific">Nocardiopsis akebiae</name>
    <dbReference type="NCBI Taxonomy" id="2831968"/>
    <lineage>
        <taxon>Bacteria</taxon>
        <taxon>Bacillati</taxon>
        <taxon>Actinomycetota</taxon>
        <taxon>Actinomycetes</taxon>
        <taxon>Streptosporangiales</taxon>
        <taxon>Nocardiopsidaceae</taxon>
        <taxon>Nocardiopsis</taxon>
    </lineage>
</organism>
<accession>A0ABX8C878</accession>
<sequence>MVEQTWRKSSYSGGGHQDCVECRADGSVVQVRDTKYRQLGHLAFPAAEWTALLAGTQRTTS</sequence>
<dbReference type="Pfam" id="PF04149">
    <property type="entry name" value="DUF397"/>
    <property type="match status" value="1"/>
</dbReference>
<proteinExistence type="predicted"/>
<dbReference type="RefSeq" id="WP_212643381.1">
    <property type="nucleotide sequence ID" value="NZ_CP074132.1"/>
</dbReference>
<evidence type="ECO:0000259" key="1">
    <source>
        <dbReference type="Pfam" id="PF04149"/>
    </source>
</evidence>
<gene>
    <name evidence="2" type="ORF">KGD83_09045</name>
</gene>
<keyword evidence="3" id="KW-1185">Reference proteome</keyword>
<name>A0ABX8C878_9ACTN</name>
<feature type="domain" description="DUF397" evidence="1">
    <location>
        <begin position="5"/>
        <end position="56"/>
    </location>
</feature>
<dbReference type="EMBL" id="CP074132">
    <property type="protein sequence ID" value="QUX30630.1"/>
    <property type="molecule type" value="Genomic_DNA"/>
</dbReference>
<dbReference type="Proteomes" id="UP000678016">
    <property type="component" value="Chromosome"/>
</dbReference>
<protein>
    <submittedName>
        <fullName evidence="2">DUF397 domain-containing protein</fullName>
    </submittedName>
</protein>
<reference evidence="3" key="1">
    <citation type="submission" date="2021-05" db="EMBL/GenBank/DDBJ databases">
        <title>Direct Submission.</title>
        <authorList>
            <person name="Li K."/>
            <person name="Gao J."/>
        </authorList>
    </citation>
    <scope>NUCLEOTIDE SEQUENCE [LARGE SCALE GENOMIC DNA]</scope>
    <source>
        <strain evidence="3">HDS12</strain>
    </source>
</reference>